<dbReference type="GO" id="GO:0016874">
    <property type="term" value="F:ligase activity"/>
    <property type="evidence" value="ECO:0007669"/>
    <property type="project" value="UniProtKB-KW"/>
</dbReference>
<gene>
    <name evidence="6" type="ORF">EBO15_02775</name>
</gene>
<keyword evidence="2 4" id="KW-0547">Nucleotide-binding</keyword>
<dbReference type="InterPro" id="IPR011761">
    <property type="entry name" value="ATP-grasp"/>
</dbReference>
<dbReference type="GO" id="GO:0046872">
    <property type="term" value="F:metal ion binding"/>
    <property type="evidence" value="ECO:0007669"/>
    <property type="project" value="InterPro"/>
</dbReference>
<dbReference type="EMBL" id="RFFG01000003">
    <property type="protein sequence ID" value="RMI47446.1"/>
    <property type="molecule type" value="Genomic_DNA"/>
</dbReference>
<comment type="caution">
    <text evidence="6">The sequence shown here is derived from an EMBL/GenBank/DDBJ whole genome shotgun (WGS) entry which is preliminary data.</text>
</comment>
<evidence type="ECO:0000313" key="6">
    <source>
        <dbReference type="EMBL" id="RMI47446.1"/>
    </source>
</evidence>
<evidence type="ECO:0000256" key="3">
    <source>
        <dbReference type="ARBA" id="ARBA00022840"/>
    </source>
</evidence>
<dbReference type="Gene3D" id="3.30.470.20">
    <property type="entry name" value="ATP-grasp fold, B domain"/>
    <property type="match status" value="1"/>
</dbReference>
<organism evidence="6 7">
    <name type="scientific">Actinomadura harenae</name>
    <dbReference type="NCBI Taxonomy" id="2483351"/>
    <lineage>
        <taxon>Bacteria</taxon>
        <taxon>Bacillati</taxon>
        <taxon>Actinomycetota</taxon>
        <taxon>Actinomycetes</taxon>
        <taxon>Streptosporangiales</taxon>
        <taxon>Thermomonosporaceae</taxon>
        <taxon>Actinomadura</taxon>
    </lineage>
</organism>
<proteinExistence type="predicted"/>
<dbReference type="PANTHER" id="PTHR43585:SF2">
    <property type="entry name" value="ATP-GRASP ENZYME FSQD"/>
    <property type="match status" value="1"/>
</dbReference>
<evidence type="ECO:0000313" key="7">
    <source>
        <dbReference type="Proteomes" id="UP000282674"/>
    </source>
</evidence>
<dbReference type="SMART" id="SM01209">
    <property type="entry name" value="GARS_A"/>
    <property type="match status" value="1"/>
</dbReference>
<feature type="domain" description="ATP-grasp" evidence="5">
    <location>
        <begin position="117"/>
        <end position="317"/>
    </location>
</feature>
<keyword evidence="3 4" id="KW-0067">ATP-binding</keyword>
<protein>
    <submittedName>
        <fullName evidence="6">ATP-grasp domain-containing protein</fullName>
    </submittedName>
</protein>
<evidence type="ECO:0000256" key="1">
    <source>
        <dbReference type="ARBA" id="ARBA00022598"/>
    </source>
</evidence>
<evidence type="ECO:0000256" key="4">
    <source>
        <dbReference type="PROSITE-ProRule" id="PRU00409"/>
    </source>
</evidence>
<accession>A0A3M2MDA7</accession>
<dbReference type="GO" id="GO:0005524">
    <property type="term" value="F:ATP binding"/>
    <property type="evidence" value="ECO:0007669"/>
    <property type="project" value="UniProtKB-UniRule"/>
</dbReference>
<name>A0A3M2MDA7_9ACTN</name>
<evidence type="ECO:0000259" key="5">
    <source>
        <dbReference type="PROSITE" id="PS50975"/>
    </source>
</evidence>
<dbReference type="InterPro" id="IPR052032">
    <property type="entry name" value="ATP-dep_AA_Ligase"/>
</dbReference>
<dbReference type="SUPFAM" id="SSF56059">
    <property type="entry name" value="Glutathione synthetase ATP-binding domain-like"/>
    <property type="match status" value="1"/>
</dbReference>
<keyword evidence="7" id="KW-1185">Reference proteome</keyword>
<reference evidence="6 7" key="1">
    <citation type="submission" date="2018-10" db="EMBL/GenBank/DDBJ databases">
        <title>Isolation from soil.</title>
        <authorList>
            <person name="Hu J."/>
        </authorList>
    </citation>
    <scope>NUCLEOTIDE SEQUENCE [LARGE SCALE GENOMIC DNA]</scope>
    <source>
        <strain evidence="6 7">NEAU-Ht49</strain>
    </source>
</reference>
<keyword evidence="1" id="KW-0436">Ligase</keyword>
<dbReference type="PROSITE" id="PS50975">
    <property type="entry name" value="ATP_GRASP"/>
    <property type="match status" value="1"/>
</dbReference>
<dbReference type="PANTHER" id="PTHR43585">
    <property type="entry name" value="FUMIPYRROLE BIOSYNTHESIS PROTEIN C"/>
    <property type="match status" value="1"/>
</dbReference>
<sequence>MRGTMDKPLLIVVASSYAAFRSYIFRAVTTRYRLWLLNPTPPTWEQPYIEGHTVVDCLDLDALTAAAAAVAHEHKVAGFFCYDEVYVETAAWAGAALGLTTLDPAAIARCRDKTATRQALEKAGIPQPASQAVASLDEARAFAARVGHPVILKPRNLGGSLGLRKVEDPADLEAAFEVTSGVGVPGIHRFEDGVIVEEFLDGPEVSVDSVVFEGDCTPMIVGRKVLGDTEAMAFEEIGHDVDGADPLLDDPDVVDLVRRTHAALGFDNGFTHAEYKVTPKGLQLIEVNARLGGGMIPYLGMLTSGTNAVLAAADVAVGRRPTVEFPDPRRAASVRFAYPAFDMEVTTSRAREELLVPPVYEMGMSAVPGGTVRLPPRGLARSGYVIAVAPSLEESRAALADPARFFEITGRPLQ</sequence>
<dbReference type="Pfam" id="PF13535">
    <property type="entry name" value="ATP-grasp_4"/>
    <property type="match status" value="1"/>
</dbReference>
<dbReference type="Proteomes" id="UP000282674">
    <property type="component" value="Unassembled WGS sequence"/>
</dbReference>
<dbReference type="AlphaFoldDB" id="A0A3M2MDA7"/>
<evidence type="ECO:0000256" key="2">
    <source>
        <dbReference type="ARBA" id="ARBA00022741"/>
    </source>
</evidence>